<dbReference type="Proteomes" id="UP000094056">
    <property type="component" value="Unassembled WGS sequence"/>
</dbReference>
<dbReference type="AlphaFoldDB" id="A0A1E3X429"/>
<evidence type="ECO:0000256" key="1">
    <source>
        <dbReference type="SAM" id="Coils"/>
    </source>
</evidence>
<accession>A0A1E3X429</accession>
<keyword evidence="1" id="KW-0175">Coiled coil</keyword>
<dbReference type="SUPFAM" id="SSF48452">
    <property type="entry name" value="TPR-like"/>
    <property type="match status" value="1"/>
</dbReference>
<protein>
    <submittedName>
        <fullName evidence="2">Anaphase-promoting complex, cyclosome, subunit 3</fullName>
    </submittedName>
</protein>
<name>A0A1E3X429_9BACT</name>
<dbReference type="InterPro" id="IPR011990">
    <property type="entry name" value="TPR-like_helical_dom_sf"/>
</dbReference>
<organism evidence="2 3">
    <name type="scientific">Candidatus Scalindua rubra</name>
    <dbReference type="NCBI Taxonomy" id="1872076"/>
    <lineage>
        <taxon>Bacteria</taxon>
        <taxon>Pseudomonadati</taxon>
        <taxon>Planctomycetota</taxon>
        <taxon>Candidatus Brocadiia</taxon>
        <taxon>Candidatus Brocadiales</taxon>
        <taxon>Candidatus Scalinduaceae</taxon>
        <taxon>Candidatus Scalindua</taxon>
    </lineage>
</organism>
<comment type="caution">
    <text evidence="2">The sequence shown here is derived from an EMBL/GenBank/DDBJ whole genome shotgun (WGS) entry which is preliminary data.</text>
</comment>
<reference evidence="2 3" key="1">
    <citation type="submission" date="2016-07" db="EMBL/GenBank/DDBJ databases">
        <title>Draft genome of Scalindua rubra, obtained from a brine-seawater interface in the Red Sea, sheds light on salt adaptation in anammox bacteria.</title>
        <authorList>
            <person name="Speth D.R."/>
            <person name="Lagkouvardos I."/>
            <person name="Wang Y."/>
            <person name="Qian P.-Y."/>
            <person name="Dutilh B.E."/>
            <person name="Jetten M.S."/>
        </authorList>
    </citation>
    <scope>NUCLEOTIDE SEQUENCE [LARGE SCALE GENOMIC DNA]</scope>
    <source>
        <strain evidence="2">BSI-1</strain>
    </source>
</reference>
<evidence type="ECO:0000313" key="2">
    <source>
        <dbReference type="EMBL" id="ODS30381.1"/>
    </source>
</evidence>
<feature type="coiled-coil region" evidence="1">
    <location>
        <begin position="54"/>
        <end position="111"/>
    </location>
</feature>
<dbReference type="EMBL" id="MAYW01000235">
    <property type="protein sequence ID" value="ODS30381.1"/>
    <property type="molecule type" value="Genomic_DNA"/>
</dbReference>
<dbReference type="Gene3D" id="1.25.40.10">
    <property type="entry name" value="Tetratricopeptide repeat domain"/>
    <property type="match status" value="1"/>
</dbReference>
<sequence length="274" mass="32190">MDIRKRILVLLAFGVVYLCILNDVLSEDKTSENKDIEVNEPKTNVVKEEASEATRLKKDNSSEIEKMLEKLEKEKNELEKLKAKFKDKNHLNELIKENEEINKVVSKDTEKNEEKSETLVSIIDKKLENKESPVSEDDNFKASIDENGIKEIIRLESEVDEIEDNNIVVKSGEEIVHPFEIAENLYKLDEYETALDIYKLIDKNGQEKEKKTWISYQIANCYRKLGLLDKAMEAYRKMQKEYEGTYWAKQAQWYIQDIEWRAKVKDELEMVIGR</sequence>
<proteinExistence type="predicted"/>
<gene>
    <name evidence="2" type="ORF">SCARUB_04515</name>
</gene>
<evidence type="ECO:0000313" key="3">
    <source>
        <dbReference type="Proteomes" id="UP000094056"/>
    </source>
</evidence>